<comment type="caution">
    <text evidence="2">The sequence shown here is derived from an EMBL/GenBank/DDBJ whole genome shotgun (WGS) entry which is preliminary data.</text>
</comment>
<dbReference type="Proteomes" id="UP000692954">
    <property type="component" value="Unassembled WGS sequence"/>
</dbReference>
<evidence type="ECO:0000313" key="2">
    <source>
        <dbReference type="EMBL" id="CAD8098224.1"/>
    </source>
</evidence>
<dbReference type="AlphaFoldDB" id="A0A8S1P5V0"/>
<evidence type="ECO:0000256" key="1">
    <source>
        <dbReference type="SAM" id="Coils"/>
    </source>
</evidence>
<accession>A0A8S1P5V0</accession>
<feature type="coiled-coil region" evidence="1">
    <location>
        <begin position="438"/>
        <end position="465"/>
    </location>
</feature>
<gene>
    <name evidence="2" type="ORF">PSON_ATCC_30995.1.T0700004</name>
</gene>
<protein>
    <submittedName>
        <fullName evidence="2">Uncharacterized protein</fullName>
    </submittedName>
</protein>
<sequence length="667" mass="79601">MQFKQINSEVFNEQKALDYLELKNYSFQQTLLEDPKIACCLDFTDYLLSYLFQQTIHKKAHERLLVEMFNTDYIFSKLFGLELHKIKEYFVKCGKKRKFSGFELLLLKLIQFQLEEVDNQQKIQLKMEQSHLNNLSHIKIHVLKMMNKTITCLLQNNRKQKLRHYVSQTYKKSIQKIAQLEENQPQIYLLEITFQIHEEIKLDNPDNNYIILDFDFAQNIKEFCLSIIKVINKTQEQNIIIRQMDQLHNNKLVQCEYLLTKIQYLQMLDQWGSVTTNQQLIFLTSKDSSINQSPLAIIRKEDSEKFEQLIVIQDSLLIQTQQYYNFLIFRFIFYEAGQCFYSINFTHKIQKWLIEENEVDYTKAKTIQICKPEYTVQAIGFVEDLFVTYDSSNQIRKVNYIQKNTKNTNHMNIIEINKYQFIIVGNRISSFIIAVRIEEKQLSNKNELEQNNDDFETQMKSTTLLMSQILKNQPQVFNFRVKYQDQIINFGIDQGRQSQLLPKIKLKEAHNYTELLDEFIRDKIQEIEQNIYANKLFQDRILQVTEPFIEHQPDPIDPKILQMLQPLQQGFKKIDHKYNQSEQNASKIQSVRQLQKQLLIPEISSNSQTRKKLDILNFDQYEKSIRMKIDPLLVTDTNFLFKQLEDDYLNVQCKKSTKPNHYVMNPV</sequence>
<proteinExistence type="predicted"/>
<name>A0A8S1P5V0_9CILI</name>
<keyword evidence="1" id="KW-0175">Coiled coil</keyword>
<organism evidence="2 3">
    <name type="scientific">Paramecium sonneborni</name>
    <dbReference type="NCBI Taxonomy" id="65129"/>
    <lineage>
        <taxon>Eukaryota</taxon>
        <taxon>Sar</taxon>
        <taxon>Alveolata</taxon>
        <taxon>Ciliophora</taxon>
        <taxon>Intramacronucleata</taxon>
        <taxon>Oligohymenophorea</taxon>
        <taxon>Peniculida</taxon>
        <taxon>Parameciidae</taxon>
        <taxon>Paramecium</taxon>
    </lineage>
</organism>
<dbReference type="EMBL" id="CAJJDN010000070">
    <property type="protein sequence ID" value="CAD8098224.1"/>
    <property type="molecule type" value="Genomic_DNA"/>
</dbReference>
<evidence type="ECO:0000313" key="3">
    <source>
        <dbReference type="Proteomes" id="UP000692954"/>
    </source>
</evidence>
<reference evidence="2" key="1">
    <citation type="submission" date="2021-01" db="EMBL/GenBank/DDBJ databases">
        <authorList>
            <consortium name="Genoscope - CEA"/>
            <person name="William W."/>
        </authorList>
    </citation>
    <scope>NUCLEOTIDE SEQUENCE</scope>
</reference>
<keyword evidence="3" id="KW-1185">Reference proteome</keyword>